<dbReference type="EMBL" id="OX458333">
    <property type="protein sequence ID" value="CAI8732145.1"/>
    <property type="molecule type" value="Genomic_DNA"/>
</dbReference>
<evidence type="ECO:0000313" key="1">
    <source>
        <dbReference type="EMBL" id="CAI8732145.1"/>
    </source>
</evidence>
<evidence type="ECO:0000313" key="2">
    <source>
        <dbReference type="Proteomes" id="UP001162030"/>
    </source>
</evidence>
<proteinExistence type="predicted"/>
<keyword evidence="2" id="KW-1185">Reference proteome</keyword>
<gene>
    <name evidence="1" type="ORF">MSZNOR_0300</name>
</gene>
<organism evidence="1 2">
    <name type="scientific">Methylocaldum szegediense</name>
    <dbReference type="NCBI Taxonomy" id="73780"/>
    <lineage>
        <taxon>Bacteria</taxon>
        <taxon>Pseudomonadati</taxon>
        <taxon>Pseudomonadota</taxon>
        <taxon>Gammaproteobacteria</taxon>
        <taxon>Methylococcales</taxon>
        <taxon>Methylococcaceae</taxon>
        <taxon>Methylocaldum</taxon>
    </lineage>
</organism>
<accession>A0ABN8WX00</accession>
<name>A0ABN8WX00_9GAMM</name>
<dbReference type="Proteomes" id="UP001162030">
    <property type="component" value="Chromosome"/>
</dbReference>
<protein>
    <submittedName>
        <fullName evidence="1">Uncharacterized protein</fullName>
    </submittedName>
</protein>
<sequence length="81" mass="9156">MPLIESDDGVTPSPTNEMRHRLVPLWAVVYSTSLPDTSRFRGYIIKRNYESWLSEHELLHKGPNYSHGPTCLSPLASGSRC</sequence>
<reference evidence="1 2" key="1">
    <citation type="submission" date="2023-03" db="EMBL/GenBank/DDBJ databases">
        <authorList>
            <person name="Pearce D."/>
        </authorList>
    </citation>
    <scope>NUCLEOTIDE SEQUENCE [LARGE SCALE GENOMIC DNA]</scope>
    <source>
        <strain evidence="1">Msz</strain>
    </source>
</reference>